<dbReference type="InParanoid" id="A0A1Y2LWH1"/>
<dbReference type="SUPFAM" id="SSF54373">
    <property type="entry name" value="FAD-linked reductases, C-terminal domain"/>
    <property type="match status" value="1"/>
</dbReference>
<evidence type="ECO:0000256" key="1">
    <source>
        <dbReference type="ARBA" id="ARBA00001974"/>
    </source>
</evidence>
<proteinExistence type="inferred from homology"/>
<keyword evidence="7" id="KW-1185">Reference proteome</keyword>
<sequence>MCGYIYLMVVAATTSYIYSLIMLSKATVTLLVAAVAPAHAYTARPVNSTPYSNSTCRRTTVAVLGAGVAGITAAQALANQSITDFLILEYNEQVGGRMRHTNFGADAAGNPYVVELGANWISGTGTPNGPENPVWTFAKQSNLTSTYSNLSNIATYDETGASDYMDLFDEWDEKATTAEQLAGTILTENRQDMSYRALESLSGWKNKRDPKREAIEWWIVDWDAAARPEELSAVFSTTASNLTYYQFKDEDFMSVDQRGYNWWLKHEAAKFLQPNDRRLLFNTTVKAVEYSDSGVKVTNTDGSCVEADYAICTFSLGVLQEEVVEFTPTLPDWKKTSIETFGIGTYTKIFMQFNETFWPADKEYFLYADPTTRGYYPQFQSLSLDGFLPGSNILFATVVGEQSQRIEAQSDEETQAEVMAVLGQMFPNTTIPEPTAFMYPRWAHNPWTYGSYSFWPAGTTLEMHQNLRANVDRLFFAGEATSAEYYGYLHGAWFEGQEAGRRVAGALGKECLNGESGCGDHVRYEVLKGTTDRAEYNAYNGMGADPFFVSEGDEEDVGTITRRSLKGKHKKRHWRGRV</sequence>
<evidence type="ECO:0000256" key="2">
    <source>
        <dbReference type="ARBA" id="ARBA00023002"/>
    </source>
</evidence>
<dbReference type="GO" id="GO:0006598">
    <property type="term" value="P:polyamine catabolic process"/>
    <property type="evidence" value="ECO:0007669"/>
    <property type="project" value="TreeGrafter"/>
</dbReference>
<dbReference type="PANTHER" id="PTHR10742:SF313">
    <property type="entry name" value="AMINE OXIDASE"/>
    <property type="match status" value="1"/>
</dbReference>
<dbReference type="EC" id="1.4.3.-" evidence="4"/>
<comment type="cofactor">
    <cofactor evidence="1 4">
        <name>FAD</name>
        <dbReference type="ChEBI" id="CHEBI:57692"/>
    </cofactor>
</comment>
<name>A0A1Y2LWH1_EPING</name>
<dbReference type="EMBL" id="KZ107849">
    <property type="protein sequence ID" value="OSS47298.1"/>
    <property type="molecule type" value="Genomic_DNA"/>
</dbReference>
<dbReference type="AlphaFoldDB" id="A0A1Y2LWH1"/>
<feature type="binding site" evidence="3">
    <location>
        <position position="285"/>
    </location>
    <ligand>
        <name>FAD</name>
        <dbReference type="ChEBI" id="CHEBI:57692"/>
    </ligand>
</feature>
<dbReference type="STRING" id="105696.A0A1Y2LWH1"/>
<dbReference type="InterPro" id="IPR050281">
    <property type="entry name" value="Flavin_monoamine_oxidase"/>
</dbReference>
<evidence type="ECO:0000313" key="6">
    <source>
        <dbReference type="EMBL" id="OSS47298.1"/>
    </source>
</evidence>
<protein>
    <recommendedName>
        <fullName evidence="4">Amine oxidase</fullName>
        <ecNumber evidence="4">1.4.3.-</ecNumber>
    </recommendedName>
</protein>
<comment type="similarity">
    <text evidence="4">Belongs to the flavin monoamine oxidase family.</text>
</comment>
<gene>
    <name evidence="6" type="ORF">B5807_09904</name>
</gene>
<accession>A0A1Y2LWH1</accession>
<dbReference type="Gene3D" id="3.50.50.60">
    <property type="entry name" value="FAD/NAD(P)-binding domain"/>
    <property type="match status" value="1"/>
</dbReference>
<dbReference type="OMA" id="DVGCGWL"/>
<dbReference type="InterPro" id="IPR002937">
    <property type="entry name" value="Amino_oxidase"/>
</dbReference>
<dbReference type="PRINTS" id="PR00757">
    <property type="entry name" value="AMINEOXDASEF"/>
</dbReference>
<dbReference type="PANTHER" id="PTHR10742">
    <property type="entry name" value="FLAVIN MONOAMINE OXIDASE"/>
    <property type="match status" value="1"/>
</dbReference>
<evidence type="ECO:0000313" key="7">
    <source>
        <dbReference type="Proteomes" id="UP000193240"/>
    </source>
</evidence>
<keyword evidence="2 4" id="KW-0560">Oxidoreductase</keyword>
<dbReference type="Gene3D" id="3.90.660.10">
    <property type="match status" value="1"/>
</dbReference>
<organism evidence="6 7">
    <name type="scientific">Epicoccum nigrum</name>
    <name type="common">Soil fungus</name>
    <name type="synonym">Epicoccum purpurascens</name>
    <dbReference type="NCBI Taxonomy" id="105696"/>
    <lineage>
        <taxon>Eukaryota</taxon>
        <taxon>Fungi</taxon>
        <taxon>Dikarya</taxon>
        <taxon>Ascomycota</taxon>
        <taxon>Pezizomycotina</taxon>
        <taxon>Dothideomycetes</taxon>
        <taxon>Pleosporomycetidae</taxon>
        <taxon>Pleosporales</taxon>
        <taxon>Pleosporineae</taxon>
        <taxon>Didymellaceae</taxon>
        <taxon>Epicoccum</taxon>
    </lineage>
</organism>
<feature type="domain" description="Amine oxidase" evidence="5">
    <location>
        <begin position="68"/>
        <end position="503"/>
    </location>
</feature>
<keyword evidence="4" id="KW-0285">Flavoprotein</keyword>
<reference evidence="6 7" key="1">
    <citation type="journal article" date="2017" name="Genome Announc.">
        <title>Genome sequence of the saprophytic ascomycete Epicoccum nigrum ICMP 19927 strain isolated from New Zealand.</title>
        <authorList>
            <person name="Fokin M."/>
            <person name="Fleetwood D."/>
            <person name="Weir B.S."/>
            <person name="Villas-Boas S.G."/>
        </authorList>
    </citation>
    <scope>NUCLEOTIDE SEQUENCE [LARGE SCALE GENOMIC DNA]</scope>
    <source>
        <strain evidence="6 7">ICMP 19927</strain>
    </source>
</reference>
<dbReference type="Pfam" id="PF01593">
    <property type="entry name" value="Amino_oxidase"/>
    <property type="match status" value="1"/>
</dbReference>
<evidence type="ECO:0000256" key="4">
    <source>
        <dbReference type="RuleBase" id="RU362067"/>
    </source>
</evidence>
<dbReference type="InterPro" id="IPR001613">
    <property type="entry name" value="Flavin_amine_oxidase"/>
</dbReference>
<evidence type="ECO:0000256" key="3">
    <source>
        <dbReference type="PIRSR" id="PIRSR601613-1"/>
    </source>
</evidence>
<dbReference type="GO" id="GO:0016491">
    <property type="term" value="F:oxidoreductase activity"/>
    <property type="evidence" value="ECO:0007669"/>
    <property type="project" value="UniProtKB-KW"/>
</dbReference>
<keyword evidence="4" id="KW-0274">FAD</keyword>
<evidence type="ECO:0000259" key="5">
    <source>
        <dbReference type="Pfam" id="PF01593"/>
    </source>
</evidence>
<dbReference type="SUPFAM" id="SSF51905">
    <property type="entry name" value="FAD/NAD(P)-binding domain"/>
    <property type="match status" value="1"/>
</dbReference>
<dbReference type="Proteomes" id="UP000193240">
    <property type="component" value="Unassembled WGS sequence"/>
</dbReference>
<dbReference type="InterPro" id="IPR036188">
    <property type="entry name" value="FAD/NAD-bd_sf"/>
</dbReference>